<sequence>MALTKIADGAWLLALGNANAVLLDHQGELTLVDAGFPDKEHVVLRALTQLGRKPSDLRHLVLTHGHPDHIGSAAAIVAATGARTYIHAADAMIAESGGPFRPMTAAPGVLHKTMFRLVWNPDERTRPIRIDQQVTSDEVLDIAGGLRAIHTPGHDAGHLAYLWRDDHLLIGGDVFMNIIGLADPVGFEDEAEGRRSQRRLAHLQFEKAVFGHGRPILSKASDKLRRKIGERSVPG</sequence>
<keyword evidence="3" id="KW-1185">Reference proteome</keyword>
<evidence type="ECO:0000259" key="1">
    <source>
        <dbReference type="SMART" id="SM00849"/>
    </source>
</evidence>
<evidence type="ECO:0000313" key="3">
    <source>
        <dbReference type="Proteomes" id="UP000184290"/>
    </source>
</evidence>
<proteinExistence type="predicted"/>
<feature type="domain" description="Metallo-beta-lactamase" evidence="1">
    <location>
        <begin position="17"/>
        <end position="212"/>
    </location>
</feature>
<dbReference type="EMBL" id="FQZC01000005">
    <property type="protein sequence ID" value="SHJ92102.1"/>
    <property type="molecule type" value="Genomic_DNA"/>
</dbReference>
<dbReference type="Proteomes" id="UP000184290">
    <property type="component" value="Unassembled WGS sequence"/>
</dbReference>
<dbReference type="SUPFAM" id="SSF56281">
    <property type="entry name" value="Metallo-hydrolase/oxidoreductase"/>
    <property type="match status" value="1"/>
</dbReference>
<dbReference type="RefSeq" id="WP_060609859.1">
    <property type="nucleotide sequence ID" value="NZ_FQZC01000005.1"/>
</dbReference>
<dbReference type="PANTHER" id="PTHR42951:SF17">
    <property type="entry name" value="METALLO-BETA-LACTAMASE DOMAIN-CONTAINING PROTEIN"/>
    <property type="match status" value="1"/>
</dbReference>
<reference evidence="2 3" key="1">
    <citation type="submission" date="2016-11" db="EMBL/GenBank/DDBJ databases">
        <authorList>
            <person name="Varghese N."/>
            <person name="Submissions S."/>
        </authorList>
    </citation>
    <scope>NUCLEOTIDE SEQUENCE [LARGE SCALE GENOMIC DNA]</scope>
    <source>
        <strain evidence="2 3">DSM 21988</strain>
    </source>
</reference>
<dbReference type="CDD" id="cd07721">
    <property type="entry name" value="yflN-like_MBL-fold"/>
    <property type="match status" value="1"/>
</dbReference>
<dbReference type="InterPro" id="IPR001279">
    <property type="entry name" value="Metallo-B-lactamas"/>
</dbReference>
<dbReference type="PANTHER" id="PTHR42951">
    <property type="entry name" value="METALLO-BETA-LACTAMASE DOMAIN-CONTAINING"/>
    <property type="match status" value="1"/>
</dbReference>
<dbReference type="Gene3D" id="3.60.15.10">
    <property type="entry name" value="Ribonuclease Z/Hydroxyacylglutathione hydrolase-like"/>
    <property type="match status" value="1"/>
</dbReference>
<evidence type="ECO:0000313" key="2">
    <source>
        <dbReference type="EMBL" id="SHJ92102.1"/>
    </source>
</evidence>
<accession>A0ABY1IQK3</accession>
<organism evidence="2 3">
    <name type="scientific">Aureimonas altamirensis DSM 21988</name>
    <dbReference type="NCBI Taxonomy" id="1121026"/>
    <lineage>
        <taxon>Bacteria</taxon>
        <taxon>Pseudomonadati</taxon>
        <taxon>Pseudomonadota</taxon>
        <taxon>Alphaproteobacteria</taxon>
        <taxon>Hyphomicrobiales</taxon>
        <taxon>Aurantimonadaceae</taxon>
        <taxon>Aureimonas</taxon>
    </lineage>
</organism>
<dbReference type="SMART" id="SM00849">
    <property type="entry name" value="Lactamase_B"/>
    <property type="match status" value="1"/>
</dbReference>
<dbReference type="InterPro" id="IPR036866">
    <property type="entry name" value="RibonucZ/Hydroxyglut_hydro"/>
</dbReference>
<gene>
    <name evidence="2" type="ORF">SAMN02745911_3690</name>
</gene>
<dbReference type="InterPro" id="IPR050855">
    <property type="entry name" value="NDM-1-like"/>
</dbReference>
<protein>
    <submittedName>
        <fullName evidence="2">Glyoxylase, beta-lactamase superfamily II</fullName>
    </submittedName>
</protein>
<comment type="caution">
    <text evidence="2">The sequence shown here is derived from an EMBL/GenBank/DDBJ whole genome shotgun (WGS) entry which is preliminary data.</text>
</comment>
<dbReference type="Pfam" id="PF00753">
    <property type="entry name" value="Lactamase_B"/>
    <property type="match status" value="1"/>
</dbReference>
<name>A0ABY1IQK3_9HYPH</name>